<gene>
    <name evidence="1" type="ORF">HNR55_002150</name>
</gene>
<proteinExistence type="predicted"/>
<comment type="caution">
    <text evidence="1">The sequence shown here is derived from an EMBL/GenBank/DDBJ whole genome shotgun (WGS) entry which is preliminary data.</text>
</comment>
<name>A0A841QH26_9PROT</name>
<evidence type="ECO:0000313" key="1">
    <source>
        <dbReference type="EMBL" id="MBB6457554.1"/>
    </source>
</evidence>
<keyword evidence="2" id="KW-1185">Reference proteome</keyword>
<dbReference type="Proteomes" id="UP000578000">
    <property type="component" value="Unassembled WGS sequence"/>
</dbReference>
<accession>A0A841QH26</accession>
<organism evidence="1 2">
    <name type="scientific">Acetobacter lovaniensis</name>
    <dbReference type="NCBI Taxonomy" id="104100"/>
    <lineage>
        <taxon>Bacteria</taxon>
        <taxon>Pseudomonadati</taxon>
        <taxon>Pseudomonadota</taxon>
        <taxon>Alphaproteobacteria</taxon>
        <taxon>Acetobacterales</taxon>
        <taxon>Acetobacteraceae</taxon>
        <taxon>Acetobacter</taxon>
    </lineage>
</organism>
<reference evidence="1 2" key="1">
    <citation type="submission" date="2020-08" db="EMBL/GenBank/DDBJ databases">
        <title>Genomic Encyclopedia of Type Strains, Phase IV (KMG-IV): sequencing the most valuable type-strain genomes for metagenomic binning, comparative biology and taxonomic classification.</title>
        <authorList>
            <person name="Goeker M."/>
        </authorList>
    </citation>
    <scope>NUCLEOTIDE SEQUENCE [LARGE SCALE GENOMIC DNA]</scope>
    <source>
        <strain evidence="1 2">DSM 4491</strain>
    </source>
</reference>
<protein>
    <submittedName>
        <fullName evidence="1">Uncharacterized protein</fullName>
    </submittedName>
</protein>
<dbReference type="AlphaFoldDB" id="A0A841QH26"/>
<evidence type="ECO:0000313" key="2">
    <source>
        <dbReference type="Proteomes" id="UP000578000"/>
    </source>
</evidence>
<dbReference type="EMBL" id="JACHIE010000008">
    <property type="protein sequence ID" value="MBB6457554.1"/>
    <property type="molecule type" value="Genomic_DNA"/>
</dbReference>
<sequence length="142" mass="15274">MMKQLGFGLVQVLCGYVFFLSGFGLKSERADIAEVRRVPPRIIKTVDVLEDGSGCLPLCRPSLSPEEFGFQALEEGFDGGIIKAVSLAGHGRGHFIILKFLLKIVRAILATAIRVENAARNLVGLNCPGFTGERLATKASGK</sequence>